<evidence type="ECO:0000313" key="3">
    <source>
        <dbReference type="Proteomes" id="UP000231292"/>
    </source>
</evidence>
<sequence>MKILAIDTTTKFLTLAIYDNGRVCEYNLEVGIKLASLLAPTIKRVLEAAGLTIGAIDYFACGLGPGSFTGIRVGLSTIKGFGLALHKPIIGVPTLDILAMNAPMGDKIIIPVIDAKRSLIYSCAYKYKKGKLSKVVPYALITKEELYKKIKSPSIVFGDALILYREDIIRLQSQAPYGGPAVAKRRRVALGGVSFLDKDCWYPKAHNIITLALDKIRQGRADKNFKINPIYLYPKECQISRR</sequence>
<protein>
    <submittedName>
        <fullName evidence="2">tRNA (Adenosine(37)-N6)-threonylcarbamoyltransferase complex dimerization subunit type 1 TsaB</fullName>
    </submittedName>
</protein>
<comment type="caution">
    <text evidence="2">The sequence shown here is derived from an EMBL/GenBank/DDBJ whole genome shotgun (WGS) entry which is preliminary data.</text>
</comment>
<dbReference type="Pfam" id="PF00814">
    <property type="entry name" value="TsaD"/>
    <property type="match status" value="1"/>
</dbReference>
<evidence type="ECO:0000313" key="2">
    <source>
        <dbReference type="EMBL" id="PIP19272.1"/>
    </source>
</evidence>
<keyword evidence="2" id="KW-0808">Transferase</keyword>
<dbReference type="GO" id="GO:0002949">
    <property type="term" value="P:tRNA threonylcarbamoyladenosine modification"/>
    <property type="evidence" value="ECO:0007669"/>
    <property type="project" value="InterPro"/>
</dbReference>
<organism evidence="2 3">
    <name type="scientific">Candidatus Sherwoodlollariibacterium unditelluris</name>
    <dbReference type="NCBI Taxonomy" id="1974757"/>
    <lineage>
        <taxon>Bacteria</taxon>
        <taxon>Pseudomonadati</taxon>
        <taxon>Candidatus Omnitrophota</taxon>
        <taxon>Candidatus Sherwoodlollariibacterium</taxon>
    </lineage>
</organism>
<gene>
    <name evidence="2" type="primary">tsaB</name>
    <name evidence="2" type="ORF">COX41_03705</name>
</gene>
<dbReference type="InterPro" id="IPR000905">
    <property type="entry name" value="Gcp-like_dom"/>
</dbReference>
<dbReference type="EMBL" id="PCRK01000093">
    <property type="protein sequence ID" value="PIP19272.1"/>
    <property type="molecule type" value="Genomic_DNA"/>
</dbReference>
<dbReference type="Gene3D" id="3.30.420.40">
    <property type="match status" value="2"/>
</dbReference>
<reference evidence="2 3" key="1">
    <citation type="submission" date="2017-09" db="EMBL/GenBank/DDBJ databases">
        <title>Depth-based differentiation of microbial function through sediment-hosted aquifers and enrichment of novel symbionts in the deep terrestrial subsurface.</title>
        <authorList>
            <person name="Probst A.J."/>
            <person name="Ladd B."/>
            <person name="Jarett J.K."/>
            <person name="Geller-Mcgrath D.E."/>
            <person name="Sieber C.M."/>
            <person name="Emerson J.B."/>
            <person name="Anantharaman K."/>
            <person name="Thomas B.C."/>
            <person name="Malmstrom R."/>
            <person name="Stieglmeier M."/>
            <person name="Klingl A."/>
            <person name="Woyke T."/>
            <person name="Ryan C.M."/>
            <person name="Banfield J.F."/>
        </authorList>
    </citation>
    <scope>NUCLEOTIDE SEQUENCE [LARGE SCALE GENOMIC DNA]</scope>
    <source>
        <strain evidence="2">CG23_combo_of_CG06-09_8_20_14_all_41_10</strain>
    </source>
</reference>
<dbReference type="InterPro" id="IPR022496">
    <property type="entry name" value="T6A_TsaB"/>
</dbReference>
<dbReference type="SUPFAM" id="SSF53067">
    <property type="entry name" value="Actin-like ATPase domain"/>
    <property type="match status" value="2"/>
</dbReference>
<name>A0A2G9YJD2_9BACT</name>
<dbReference type="NCBIfam" id="TIGR03725">
    <property type="entry name" value="T6A_YeaZ"/>
    <property type="match status" value="1"/>
</dbReference>
<feature type="domain" description="Gcp-like" evidence="1">
    <location>
        <begin position="36"/>
        <end position="147"/>
    </location>
</feature>
<proteinExistence type="predicted"/>
<dbReference type="CDD" id="cd24032">
    <property type="entry name" value="ASKHA_NBD_TsaB"/>
    <property type="match status" value="1"/>
</dbReference>
<evidence type="ECO:0000259" key="1">
    <source>
        <dbReference type="Pfam" id="PF00814"/>
    </source>
</evidence>
<dbReference type="AlphaFoldDB" id="A0A2G9YJD2"/>
<dbReference type="Proteomes" id="UP000231292">
    <property type="component" value="Unassembled WGS sequence"/>
</dbReference>
<dbReference type="GO" id="GO:0016740">
    <property type="term" value="F:transferase activity"/>
    <property type="evidence" value="ECO:0007669"/>
    <property type="project" value="UniProtKB-KW"/>
</dbReference>
<dbReference type="InterPro" id="IPR043129">
    <property type="entry name" value="ATPase_NBD"/>
</dbReference>
<accession>A0A2G9YJD2</accession>